<feature type="region of interest" description="Disordered" evidence="1">
    <location>
        <begin position="94"/>
        <end position="116"/>
    </location>
</feature>
<dbReference type="EMBL" id="CP070499">
    <property type="protein sequence ID" value="QSB14169.1"/>
    <property type="molecule type" value="Genomic_DNA"/>
</dbReference>
<evidence type="ECO:0000256" key="1">
    <source>
        <dbReference type="SAM" id="MobiDB-lite"/>
    </source>
</evidence>
<proteinExistence type="predicted"/>
<dbReference type="AlphaFoldDB" id="A0A895YFE4"/>
<accession>A0A895YFE4</accession>
<name>A0A895YFE4_9ACTN</name>
<keyword evidence="3" id="KW-1185">Reference proteome</keyword>
<evidence type="ECO:0000313" key="3">
    <source>
        <dbReference type="Proteomes" id="UP000662857"/>
    </source>
</evidence>
<dbReference type="KEGG" id="nhy:JQS43_22010"/>
<gene>
    <name evidence="2" type="ORF">JQS43_22010</name>
</gene>
<dbReference type="RefSeq" id="WP_239676287.1">
    <property type="nucleotide sequence ID" value="NZ_CP070499.1"/>
</dbReference>
<protein>
    <submittedName>
        <fullName evidence="2">Uncharacterized protein</fullName>
    </submittedName>
</protein>
<dbReference type="Proteomes" id="UP000662857">
    <property type="component" value="Chromosome"/>
</dbReference>
<evidence type="ECO:0000313" key="2">
    <source>
        <dbReference type="EMBL" id="QSB14169.1"/>
    </source>
</evidence>
<organism evidence="2 3">
    <name type="scientific">Natronosporangium hydrolyticum</name>
    <dbReference type="NCBI Taxonomy" id="2811111"/>
    <lineage>
        <taxon>Bacteria</taxon>
        <taxon>Bacillati</taxon>
        <taxon>Actinomycetota</taxon>
        <taxon>Actinomycetes</taxon>
        <taxon>Micromonosporales</taxon>
        <taxon>Micromonosporaceae</taxon>
        <taxon>Natronosporangium</taxon>
    </lineage>
</organism>
<sequence length="116" mass="12414">MASAGVIDPPLRARIRAALPDAQVDTVLHDNGKALVLSGTVAGQRAVVKVLVDPDPFWAGKFPAEITIYRAFEVAPPPAPVPKLQHQPRHVGPLRTAVLRPFAGPTARGSPAHRRR</sequence>
<reference evidence="2" key="1">
    <citation type="submission" date="2021-02" db="EMBL/GenBank/DDBJ databases">
        <title>Natrosporangium hydrolyticum gen. nov., sp. nov, a haloalkaliphilic actinobacterium from a soda solonchak soil.</title>
        <authorList>
            <person name="Sorokin D.Y."/>
            <person name="Khijniak T.V."/>
            <person name="Zakharycheva A.P."/>
            <person name="Boueva O.V."/>
            <person name="Ariskina E.V."/>
            <person name="Hahnke R.L."/>
            <person name="Bunk B."/>
            <person name="Sproer C."/>
            <person name="Schumann P."/>
            <person name="Evtushenko L.I."/>
            <person name="Kublanov I.V."/>
        </authorList>
    </citation>
    <scope>NUCLEOTIDE SEQUENCE</scope>
    <source>
        <strain evidence="2">DSM 106523</strain>
    </source>
</reference>